<gene>
    <name evidence="1" type="ORF">INT47_000528</name>
</gene>
<proteinExistence type="predicted"/>
<dbReference type="OrthoDB" id="2263464at2759"/>
<evidence type="ECO:0000313" key="2">
    <source>
        <dbReference type="Proteomes" id="UP000603453"/>
    </source>
</evidence>
<organism evidence="1 2">
    <name type="scientific">Mucor saturninus</name>
    <dbReference type="NCBI Taxonomy" id="64648"/>
    <lineage>
        <taxon>Eukaryota</taxon>
        <taxon>Fungi</taxon>
        <taxon>Fungi incertae sedis</taxon>
        <taxon>Mucoromycota</taxon>
        <taxon>Mucoromycotina</taxon>
        <taxon>Mucoromycetes</taxon>
        <taxon>Mucorales</taxon>
        <taxon>Mucorineae</taxon>
        <taxon>Mucoraceae</taxon>
        <taxon>Mucor</taxon>
    </lineage>
</organism>
<dbReference type="EMBL" id="JAEPRD010000066">
    <property type="protein sequence ID" value="KAG2201989.1"/>
    <property type="molecule type" value="Genomic_DNA"/>
</dbReference>
<dbReference type="Proteomes" id="UP000603453">
    <property type="component" value="Unassembled WGS sequence"/>
</dbReference>
<comment type="caution">
    <text evidence="1">The sequence shown here is derived from an EMBL/GenBank/DDBJ whole genome shotgun (WGS) entry which is preliminary data.</text>
</comment>
<sequence length="189" mass="20934">MHLKTQLPNIKTTDTGEVELKAMTLNNILTEELLSEVSSAFVENNKAKASFDHYKAMLGLLMILKTFAKKFTSSTSIVNQAICPTPSPGLYLMNKEQKVEILEKFEEKSVVVMPLITFSLSLGASLEETLNTIAMLTKEHDQMLREIPCEISISPASLLDLVNPVVVRSNEKKKHKDKVGKDGLQSPSS</sequence>
<name>A0A8H7R034_9FUNG</name>
<evidence type="ECO:0000313" key="1">
    <source>
        <dbReference type="EMBL" id="KAG2201989.1"/>
    </source>
</evidence>
<dbReference type="AlphaFoldDB" id="A0A8H7R034"/>
<reference evidence="1" key="1">
    <citation type="submission" date="2020-12" db="EMBL/GenBank/DDBJ databases">
        <title>Metabolic potential, ecology and presence of endohyphal bacteria is reflected in genomic diversity of Mucoromycotina.</title>
        <authorList>
            <person name="Muszewska A."/>
            <person name="Okrasinska A."/>
            <person name="Steczkiewicz K."/>
            <person name="Drgas O."/>
            <person name="Orlowska M."/>
            <person name="Perlinska-Lenart U."/>
            <person name="Aleksandrzak-Piekarczyk T."/>
            <person name="Szatraj K."/>
            <person name="Zielenkiewicz U."/>
            <person name="Pilsyk S."/>
            <person name="Malc E."/>
            <person name="Mieczkowski P."/>
            <person name="Kruszewska J.S."/>
            <person name="Biernat P."/>
            <person name="Pawlowska J."/>
        </authorList>
    </citation>
    <scope>NUCLEOTIDE SEQUENCE</scope>
    <source>
        <strain evidence="1">WA0000017839</strain>
    </source>
</reference>
<accession>A0A8H7R034</accession>
<protein>
    <submittedName>
        <fullName evidence="1">Uncharacterized protein</fullName>
    </submittedName>
</protein>
<keyword evidence="2" id="KW-1185">Reference proteome</keyword>